<comment type="subunit">
    <text evidence="10">Part of the 50S ribosomal subunit.</text>
</comment>
<keyword evidence="7 10" id="KW-0689">Ribosomal protein</keyword>
<dbReference type="CDD" id="cd00403">
    <property type="entry name" value="Ribosomal_L1"/>
    <property type="match status" value="1"/>
</dbReference>
<accession>A0A517YJU4</accession>
<dbReference type="GO" id="GO:0006417">
    <property type="term" value="P:regulation of translation"/>
    <property type="evidence" value="ECO:0007669"/>
    <property type="project" value="UniProtKB-KW"/>
</dbReference>
<dbReference type="Proteomes" id="UP000315017">
    <property type="component" value="Chromosome"/>
</dbReference>
<dbReference type="AlphaFoldDB" id="A0A517YJU4"/>
<evidence type="ECO:0000256" key="4">
    <source>
        <dbReference type="ARBA" id="ARBA00022730"/>
    </source>
</evidence>
<evidence type="ECO:0000313" key="12">
    <source>
        <dbReference type="EMBL" id="QDU30501.1"/>
    </source>
</evidence>
<dbReference type="EMBL" id="CP036274">
    <property type="protein sequence ID" value="QDU30501.1"/>
    <property type="molecule type" value="Genomic_DNA"/>
</dbReference>
<dbReference type="FunFam" id="3.40.50.790:FF:000001">
    <property type="entry name" value="50S ribosomal protein L1"/>
    <property type="match status" value="1"/>
</dbReference>
<dbReference type="RefSeq" id="WP_145096076.1">
    <property type="nucleotide sequence ID" value="NZ_CP036274.1"/>
</dbReference>
<dbReference type="GO" id="GO:0003735">
    <property type="term" value="F:structural constituent of ribosome"/>
    <property type="evidence" value="ECO:0007669"/>
    <property type="project" value="InterPro"/>
</dbReference>
<dbReference type="InterPro" id="IPR023673">
    <property type="entry name" value="Ribosomal_uL1_CS"/>
</dbReference>
<comment type="similarity">
    <text evidence="1 10 11">Belongs to the universal ribosomal protein uL1 family.</text>
</comment>
<gene>
    <name evidence="10 12" type="primary">rplA</name>
    <name evidence="12" type="ORF">ETAA8_56460</name>
</gene>
<dbReference type="InterPro" id="IPR023674">
    <property type="entry name" value="Ribosomal_uL1-like"/>
</dbReference>
<evidence type="ECO:0000256" key="7">
    <source>
        <dbReference type="ARBA" id="ARBA00022980"/>
    </source>
</evidence>
<keyword evidence="5 10" id="KW-0810">Translation regulation</keyword>
<dbReference type="NCBIfam" id="TIGR01169">
    <property type="entry name" value="rplA_bact"/>
    <property type="match status" value="1"/>
</dbReference>
<dbReference type="GO" id="GO:0006412">
    <property type="term" value="P:translation"/>
    <property type="evidence" value="ECO:0007669"/>
    <property type="project" value="UniProtKB-UniRule"/>
</dbReference>
<keyword evidence="8 10" id="KW-0687">Ribonucleoprotein</keyword>
<dbReference type="PROSITE" id="PS01199">
    <property type="entry name" value="RIBOSOMAL_L1"/>
    <property type="match status" value="1"/>
</dbReference>
<evidence type="ECO:0000256" key="8">
    <source>
        <dbReference type="ARBA" id="ARBA00023274"/>
    </source>
</evidence>
<keyword evidence="6 10" id="KW-0694">RNA-binding</keyword>
<dbReference type="InterPro" id="IPR028364">
    <property type="entry name" value="Ribosomal_uL1/biogenesis"/>
</dbReference>
<dbReference type="InterPro" id="IPR005878">
    <property type="entry name" value="Ribosom_uL1_bac-type"/>
</dbReference>
<evidence type="ECO:0000256" key="11">
    <source>
        <dbReference type="RuleBase" id="RU000659"/>
    </source>
</evidence>
<protein>
    <recommendedName>
        <fullName evidence="9 10">Large ribosomal subunit protein uL1</fullName>
    </recommendedName>
</protein>
<dbReference type="GO" id="GO:0019843">
    <property type="term" value="F:rRNA binding"/>
    <property type="evidence" value="ECO:0007669"/>
    <property type="project" value="UniProtKB-UniRule"/>
</dbReference>
<dbReference type="Gene3D" id="3.40.50.790">
    <property type="match status" value="1"/>
</dbReference>
<comment type="function">
    <text evidence="10">Binds directly to 23S rRNA. The L1 stalk is quite mobile in the ribosome, and is involved in E site tRNA release.</text>
</comment>
<reference evidence="12 13" key="1">
    <citation type="submission" date="2019-02" db="EMBL/GenBank/DDBJ databases">
        <title>Deep-cultivation of Planctomycetes and their phenomic and genomic characterization uncovers novel biology.</title>
        <authorList>
            <person name="Wiegand S."/>
            <person name="Jogler M."/>
            <person name="Boedeker C."/>
            <person name="Pinto D."/>
            <person name="Vollmers J."/>
            <person name="Rivas-Marin E."/>
            <person name="Kohn T."/>
            <person name="Peeters S.H."/>
            <person name="Heuer A."/>
            <person name="Rast P."/>
            <person name="Oberbeckmann S."/>
            <person name="Bunk B."/>
            <person name="Jeske O."/>
            <person name="Meyerdierks A."/>
            <person name="Storesund J.E."/>
            <person name="Kallscheuer N."/>
            <person name="Luecker S."/>
            <person name="Lage O.M."/>
            <person name="Pohl T."/>
            <person name="Merkel B.J."/>
            <person name="Hornburger P."/>
            <person name="Mueller R.-W."/>
            <person name="Bruemmer F."/>
            <person name="Labrenz M."/>
            <person name="Spormann A.M."/>
            <person name="Op den Camp H."/>
            <person name="Overmann J."/>
            <person name="Amann R."/>
            <person name="Jetten M.S.M."/>
            <person name="Mascher T."/>
            <person name="Medema M.H."/>
            <person name="Devos D.P."/>
            <person name="Kaster A.-K."/>
            <person name="Ovreas L."/>
            <person name="Rohde M."/>
            <person name="Galperin M.Y."/>
            <person name="Jogler C."/>
        </authorList>
    </citation>
    <scope>NUCLEOTIDE SEQUENCE [LARGE SCALE GENOMIC DNA]</scope>
    <source>
        <strain evidence="12 13">ETA_A8</strain>
    </source>
</reference>
<name>A0A517YJU4_9BACT</name>
<evidence type="ECO:0000256" key="5">
    <source>
        <dbReference type="ARBA" id="ARBA00022845"/>
    </source>
</evidence>
<evidence type="ECO:0000256" key="10">
    <source>
        <dbReference type="HAMAP-Rule" id="MF_01318"/>
    </source>
</evidence>
<comment type="function">
    <text evidence="10">Protein L1 is also a translational repressor protein, it controls the translation of the L11 operon by binding to its mRNA.</text>
</comment>
<keyword evidence="2 10" id="KW-0678">Repressor</keyword>
<organism evidence="12 13">
    <name type="scientific">Anatilimnocola aggregata</name>
    <dbReference type="NCBI Taxonomy" id="2528021"/>
    <lineage>
        <taxon>Bacteria</taxon>
        <taxon>Pseudomonadati</taxon>
        <taxon>Planctomycetota</taxon>
        <taxon>Planctomycetia</taxon>
        <taxon>Pirellulales</taxon>
        <taxon>Pirellulaceae</taxon>
        <taxon>Anatilimnocola</taxon>
    </lineage>
</organism>
<keyword evidence="13" id="KW-1185">Reference proteome</keyword>
<dbReference type="GO" id="GO:0015934">
    <property type="term" value="C:large ribosomal subunit"/>
    <property type="evidence" value="ECO:0007669"/>
    <property type="project" value="InterPro"/>
</dbReference>
<dbReference type="GO" id="GO:0000049">
    <property type="term" value="F:tRNA binding"/>
    <property type="evidence" value="ECO:0007669"/>
    <property type="project" value="UniProtKB-KW"/>
</dbReference>
<proteinExistence type="inferred from homology"/>
<evidence type="ECO:0000256" key="6">
    <source>
        <dbReference type="ARBA" id="ARBA00022884"/>
    </source>
</evidence>
<dbReference type="PANTHER" id="PTHR36427:SF3">
    <property type="entry name" value="LARGE RIBOSOMAL SUBUNIT PROTEIN UL1M"/>
    <property type="match status" value="1"/>
</dbReference>
<keyword evidence="4 10" id="KW-0699">rRNA-binding</keyword>
<evidence type="ECO:0000256" key="9">
    <source>
        <dbReference type="ARBA" id="ARBA00035241"/>
    </source>
</evidence>
<dbReference type="PIRSF" id="PIRSF002155">
    <property type="entry name" value="Ribosomal_L1"/>
    <property type="match status" value="1"/>
</dbReference>
<dbReference type="InterPro" id="IPR016095">
    <property type="entry name" value="Ribosomal_uL1_3-a/b-sand"/>
</dbReference>
<evidence type="ECO:0000256" key="2">
    <source>
        <dbReference type="ARBA" id="ARBA00022491"/>
    </source>
</evidence>
<dbReference type="KEGG" id="aagg:ETAA8_56460"/>
<dbReference type="Gene3D" id="3.30.190.20">
    <property type="match status" value="1"/>
</dbReference>
<dbReference type="PANTHER" id="PTHR36427">
    <property type="entry name" value="54S RIBOSOMAL PROTEIN L1, MITOCHONDRIAL"/>
    <property type="match status" value="1"/>
</dbReference>
<evidence type="ECO:0000313" key="13">
    <source>
        <dbReference type="Proteomes" id="UP000315017"/>
    </source>
</evidence>
<evidence type="ECO:0000256" key="3">
    <source>
        <dbReference type="ARBA" id="ARBA00022555"/>
    </source>
</evidence>
<evidence type="ECO:0000256" key="1">
    <source>
        <dbReference type="ARBA" id="ARBA00010531"/>
    </source>
</evidence>
<dbReference type="Pfam" id="PF00687">
    <property type="entry name" value="Ribosomal_L1"/>
    <property type="match status" value="1"/>
</dbReference>
<dbReference type="HAMAP" id="MF_01318_B">
    <property type="entry name" value="Ribosomal_uL1_B"/>
    <property type="match status" value="1"/>
</dbReference>
<sequence length="227" mass="24271">MPKQSKRFRALLKVAPPTKDVISLDKAVERLKQFGNTKFDQAIEIHMRLGVDPKQADQIVRGSVVLPHGIGKAQRVAVFAKGELAAAATAAGADFVGQEELAQKIKDGWTDFDVCIAAPDMMGLVGPLGRVLGPRGLMPSPRAGTVTPDVSRVVKEYKAGKVEFRNDNGGIVHAIVGKASFEAPKLKENIEAFVQYVLGLKPNTVKGTYVKSVALCATMSPAVRIAV</sequence>
<keyword evidence="3 10" id="KW-0820">tRNA-binding</keyword>
<dbReference type="OrthoDB" id="9803740at2"/>
<dbReference type="InterPro" id="IPR002143">
    <property type="entry name" value="Ribosomal_uL1"/>
</dbReference>
<dbReference type="SUPFAM" id="SSF56808">
    <property type="entry name" value="Ribosomal protein L1"/>
    <property type="match status" value="1"/>
</dbReference>